<name>A0AAD4TCE5_9MAGN</name>
<protein>
    <submittedName>
        <fullName evidence="3">Uncharacterized protein</fullName>
    </submittedName>
</protein>
<dbReference type="CDD" id="cd02968">
    <property type="entry name" value="SCO"/>
    <property type="match status" value="1"/>
</dbReference>
<proteinExistence type="inferred from homology"/>
<dbReference type="InterPro" id="IPR003782">
    <property type="entry name" value="SCO1/SenC"/>
</dbReference>
<organism evidence="3 4">
    <name type="scientific">Papaver atlanticum</name>
    <dbReference type="NCBI Taxonomy" id="357466"/>
    <lineage>
        <taxon>Eukaryota</taxon>
        <taxon>Viridiplantae</taxon>
        <taxon>Streptophyta</taxon>
        <taxon>Embryophyta</taxon>
        <taxon>Tracheophyta</taxon>
        <taxon>Spermatophyta</taxon>
        <taxon>Magnoliopsida</taxon>
        <taxon>Ranunculales</taxon>
        <taxon>Papaveraceae</taxon>
        <taxon>Papaveroideae</taxon>
        <taxon>Papaver</taxon>
    </lineage>
</organism>
<feature type="compositionally biased region" description="Polar residues" evidence="2">
    <location>
        <begin position="53"/>
        <end position="66"/>
    </location>
</feature>
<keyword evidence="4" id="KW-1185">Reference proteome</keyword>
<reference evidence="3" key="1">
    <citation type="submission" date="2022-04" db="EMBL/GenBank/DDBJ databases">
        <title>A functionally conserved STORR gene fusion in Papaver species that diverged 16.8 million years ago.</title>
        <authorList>
            <person name="Catania T."/>
        </authorList>
    </citation>
    <scope>NUCLEOTIDE SEQUENCE</scope>
    <source>
        <strain evidence="3">S-188037</strain>
    </source>
</reference>
<dbReference type="Gene3D" id="3.40.30.10">
    <property type="entry name" value="Glutaredoxin"/>
    <property type="match status" value="1"/>
</dbReference>
<dbReference type="AlphaFoldDB" id="A0AAD4TCE5"/>
<feature type="region of interest" description="Disordered" evidence="2">
    <location>
        <begin position="35"/>
        <end position="66"/>
    </location>
</feature>
<accession>A0AAD4TCE5</accession>
<dbReference type="PANTHER" id="PTHR12151:SF1">
    <property type="entry name" value="PROTEIN SCO1 HOMOLOG 2, MITOCHONDRIAL"/>
    <property type="match status" value="1"/>
</dbReference>
<comment type="caution">
    <text evidence="3">The sequence shown here is derived from an EMBL/GenBank/DDBJ whole genome shotgun (WGS) entry which is preliminary data.</text>
</comment>
<evidence type="ECO:0000313" key="4">
    <source>
        <dbReference type="Proteomes" id="UP001202328"/>
    </source>
</evidence>
<evidence type="ECO:0000256" key="2">
    <source>
        <dbReference type="SAM" id="MobiDB-lite"/>
    </source>
</evidence>
<dbReference type="EMBL" id="JAJJMB010003142">
    <property type="protein sequence ID" value="KAI3949361.1"/>
    <property type="molecule type" value="Genomic_DNA"/>
</dbReference>
<dbReference type="Pfam" id="PF02630">
    <property type="entry name" value="SCO1-SenC"/>
    <property type="match status" value="1"/>
</dbReference>
<dbReference type="FunFam" id="3.40.30.10:FF:000013">
    <property type="entry name" value="Blast:Protein SCO1 homolog, mitochondrial"/>
    <property type="match status" value="1"/>
</dbReference>
<dbReference type="InterPro" id="IPR036249">
    <property type="entry name" value="Thioredoxin-like_sf"/>
</dbReference>
<dbReference type="GO" id="GO:0005739">
    <property type="term" value="C:mitochondrion"/>
    <property type="evidence" value="ECO:0007669"/>
    <property type="project" value="GOC"/>
</dbReference>
<dbReference type="GO" id="GO:0033617">
    <property type="term" value="P:mitochondrial respiratory chain complex IV assembly"/>
    <property type="evidence" value="ECO:0007669"/>
    <property type="project" value="TreeGrafter"/>
</dbReference>
<sequence>MPISRFLASSLRNRSGDCVNSLLHRLGSSRRVQCRNYSGAPKNNKRKLDTKPLVTTQQPQNSHSSPLSRFIIPTGLLAIVGAGIFVHYNDEKRVVLKGQGTDRLSCECKGPSVGGPFNLIDTEHNSVTERNFRGNWVLLYFGYTSSPDVGPEEVEKMAKAIKILESEQDLKIIPTFVTIDPERDSPRQLKAYLKEFDPRIVGLTGSICSIKEMAREYRVFFKKVEEDGADYLVQTSHNMYLLDPNLEIARCFGLEYTAEQLSEEIIKLTKARLSKAPDS</sequence>
<dbReference type="PANTHER" id="PTHR12151">
    <property type="entry name" value="ELECTRON TRANSPORT PROTIN SCO1/SENC FAMILY MEMBER"/>
    <property type="match status" value="1"/>
</dbReference>
<dbReference type="SUPFAM" id="SSF52833">
    <property type="entry name" value="Thioredoxin-like"/>
    <property type="match status" value="1"/>
</dbReference>
<evidence type="ECO:0000313" key="3">
    <source>
        <dbReference type="EMBL" id="KAI3949361.1"/>
    </source>
</evidence>
<gene>
    <name evidence="3" type="ORF">MKW98_023298</name>
</gene>
<dbReference type="Proteomes" id="UP001202328">
    <property type="component" value="Unassembled WGS sequence"/>
</dbReference>
<comment type="similarity">
    <text evidence="1">Belongs to the SCO1/2 family.</text>
</comment>
<evidence type="ECO:0000256" key="1">
    <source>
        <dbReference type="ARBA" id="ARBA00010996"/>
    </source>
</evidence>